<reference evidence="2 3" key="1">
    <citation type="submission" date="2019-10" db="EMBL/GenBank/DDBJ databases">
        <title>Extracellular Electron Transfer in a Candidatus Methanoperedens spp. Enrichment Culture.</title>
        <authorList>
            <person name="Berger S."/>
            <person name="Rangel Shaw D."/>
            <person name="Berben T."/>
            <person name="In 'T Zandt M."/>
            <person name="Frank J."/>
            <person name="Reimann J."/>
            <person name="Jetten M.S.M."/>
            <person name="Welte C.U."/>
        </authorList>
    </citation>
    <scope>NUCLEOTIDE SEQUENCE [LARGE SCALE GENOMIC DNA]</scope>
    <source>
        <strain evidence="2">SB12</strain>
    </source>
</reference>
<accession>A0A833GXX3</accession>
<comment type="caution">
    <text evidence="2">The sequence shown here is derived from an EMBL/GenBank/DDBJ whole genome shotgun (WGS) entry which is preliminary data.</text>
</comment>
<dbReference type="NCBIfam" id="NF038353">
    <property type="entry name" value="FxLYD_dom"/>
    <property type="match status" value="2"/>
</dbReference>
<dbReference type="Pfam" id="PF03783">
    <property type="entry name" value="CsgG"/>
    <property type="match status" value="1"/>
</dbReference>
<protein>
    <recommendedName>
        <fullName evidence="4">FlgO domain-containing protein</fullName>
    </recommendedName>
</protein>
<dbReference type="PROSITE" id="PS51257">
    <property type="entry name" value="PROKAR_LIPOPROTEIN"/>
    <property type="match status" value="1"/>
</dbReference>
<dbReference type="Proteomes" id="UP000460298">
    <property type="component" value="Unassembled WGS sequence"/>
</dbReference>
<evidence type="ECO:0000256" key="1">
    <source>
        <dbReference type="SAM" id="MobiDB-lite"/>
    </source>
</evidence>
<organism evidence="2 3">
    <name type="scientific">Leptonema illini</name>
    <dbReference type="NCBI Taxonomy" id="183"/>
    <lineage>
        <taxon>Bacteria</taxon>
        <taxon>Pseudomonadati</taxon>
        <taxon>Spirochaetota</taxon>
        <taxon>Spirochaetia</taxon>
        <taxon>Leptospirales</taxon>
        <taxon>Leptospiraceae</taxon>
        <taxon>Leptonema</taxon>
    </lineage>
</organism>
<dbReference type="AlphaFoldDB" id="A0A833GXX3"/>
<dbReference type="EMBL" id="WBUI01000033">
    <property type="protein sequence ID" value="KAB2929321.1"/>
    <property type="molecule type" value="Genomic_DNA"/>
</dbReference>
<dbReference type="Gene3D" id="3.40.50.10610">
    <property type="entry name" value="ABC-type transport auxiliary lipoprotein component"/>
    <property type="match status" value="1"/>
</dbReference>
<sequence length="395" mass="43437">MREGESFPFCIMFKRCLSIAATLLLIGCQSNPTAELVRELNPDGYKDATVAVLPLITSGLPAEAGRYHGDRIVDELVRSGRYRVLERSLVDRILEEQKFQNSGMADTDQAARIGRLLSARLVITGMAYGRPDGADLFIRLIDVESGVILKSAHRQVRDGRPSDDRRRESDSGQSTSEPNAQTDKQNTARIKPVIGEVKADDEAQREARGEILDLAAIPSVGNIVVIGRMRNTGSITIGTPSLRVGLFDTKGEEIDSVQCFPGVDLPPGALLPFQCVSLNTRDRFASIRLLHFKPQPTRSDLYVHDLSVVRHNLRYDGFAYNLTGTIQHSGKIPVKYPRVIASFFDAGGAFIGSAQGFGDDKELQPGQQTRFQASLWALGGRKPARYEMVVVGLRN</sequence>
<evidence type="ECO:0008006" key="4">
    <source>
        <dbReference type="Google" id="ProtNLM"/>
    </source>
</evidence>
<dbReference type="GO" id="GO:0030288">
    <property type="term" value="C:outer membrane-bounded periplasmic space"/>
    <property type="evidence" value="ECO:0007669"/>
    <property type="project" value="InterPro"/>
</dbReference>
<gene>
    <name evidence="2" type="ORF">F9K24_20225</name>
</gene>
<feature type="region of interest" description="Disordered" evidence="1">
    <location>
        <begin position="152"/>
        <end position="202"/>
    </location>
</feature>
<dbReference type="InterPro" id="IPR005534">
    <property type="entry name" value="Curli_assmbl/transp-comp_CsgG"/>
</dbReference>
<feature type="compositionally biased region" description="Basic and acidic residues" evidence="1">
    <location>
        <begin position="155"/>
        <end position="170"/>
    </location>
</feature>
<evidence type="ECO:0000313" key="3">
    <source>
        <dbReference type="Proteomes" id="UP000460298"/>
    </source>
</evidence>
<name>A0A833GXX3_9LEPT</name>
<dbReference type="InterPro" id="IPR047676">
    <property type="entry name" value="FxLYD_dom"/>
</dbReference>
<evidence type="ECO:0000313" key="2">
    <source>
        <dbReference type="EMBL" id="KAB2929321.1"/>
    </source>
</evidence>
<feature type="compositionally biased region" description="Polar residues" evidence="1">
    <location>
        <begin position="175"/>
        <end position="188"/>
    </location>
</feature>
<proteinExistence type="predicted"/>